<gene>
    <name evidence="2" type="ORF">SAMN02745134_01172</name>
</gene>
<evidence type="ECO:0000313" key="3">
    <source>
        <dbReference type="Proteomes" id="UP000192468"/>
    </source>
</evidence>
<proteinExistence type="predicted"/>
<keyword evidence="3" id="KW-1185">Reference proteome</keyword>
<dbReference type="OrthoDB" id="9813495at2"/>
<keyword evidence="2" id="KW-0808">Transferase</keyword>
<dbReference type="Gene3D" id="3.90.550.10">
    <property type="entry name" value="Spore Coat Polysaccharide Biosynthesis Protein SpsA, Chain A"/>
    <property type="match status" value="1"/>
</dbReference>
<dbReference type="CDD" id="cd04186">
    <property type="entry name" value="GT_2_like_c"/>
    <property type="match status" value="1"/>
</dbReference>
<dbReference type="SUPFAM" id="SSF53448">
    <property type="entry name" value="Nucleotide-diphospho-sugar transferases"/>
    <property type="match status" value="1"/>
</dbReference>
<organism evidence="2 3">
    <name type="scientific">Clostridium acidisoli DSM 12555</name>
    <dbReference type="NCBI Taxonomy" id="1121291"/>
    <lineage>
        <taxon>Bacteria</taxon>
        <taxon>Bacillati</taxon>
        <taxon>Bacillota</taxon>
        <taxon>Clostridia</taxon>
        <taxon>Eubacteriales</taxon>
        <taxon>Clostridiaceae</taxon>
        <taxon>Clostridium</taxon>
    </lineage>
</organism>
<dbReference type="InterPro" id="IPR029044">
    <property type="entry name" value="Nucleotide-diphossugar_trans"/>
</dbReference>
<dbReference type="PANTHER" id="PTHR43179">
    <property type="entry name" value="RHAMNOSYLTRANSFERASE WBBL"/>
    <property type="match status" value="1"/>
</dbReference>
<name>A0A1W1XAX1_9CLOT</name>
<dbReference type="PANTHER" id="PTHR43179:SF7">
    <property type="entry name" value="RHAMNOSYLTRANSFERASE WBBL"/>
    <property type="match status" value="1"/>
</dbReference>
<accession>A0A1W1XAX1</accession>
<dbReference type="Proteomes" id="UP000192468">
    <property type="component" value="Unassembled WGS sequence"/>
</dbReference>
<dbReference type="STRING" id="1121291.SAMN02745134_01172"/>
<dbReference type="GO" id="GO:0016740">
    <property type="term" value="F:transferase activity"/>
    <property type="evidence" value="ECO:0007669"/>
    <property type="project" value="UniProtKB-KW"/>
</dbReference>
<protein>
    <submittedName>
        <fullName evidence="2">Glycosyltransferase, GT2 family</fullName>
    </submittedName>
</protein>
<dbReference type="AlphaFoldDB" id="A0A1W1XAX1"/>
<evidence type="ECO:0000313" key="2">
    <source>
        <dbReference type="EMBL" id="SMC21007.1"/>
    </source>
</evidence>
<dbReference type="InterPro" id="IPR001173">
    <property type="entry name" value="Glyco_trans_2-like"/>
</dbReference>
<dbReference type="RefSeq" id="WP_084114614.1">
    <property type="nucleotide sequence ID" value="NZ_FWXH01000003.1"/>
</dbReference>
<dbReference type="Pfam" id="PF00535">
    <property type="entry name" value="Glycos_transf_2"/>
    <property type="match status" value="1"/>
</dbReference>
<feature type="domain" description="Glycosyltransferase 2-like" evidence="1">
    <location>
        <begin position="5"/>
        <end position="115"/>
    </location>
</feature>
<dbReference type="EMBL" id="FWXH01000003">
    <property type="protein sequence ID" value="SMC21007.1"/>
    <property type="molecule type" value="Genomic_DNA"/>
</dbReference>
<reference evidence="2 3" key="1">
    <citation type="submission" date="2017-04" db="EMBL/GenBank/DDBJ databases">
        <authorList>
            <person name="Afonso C.L."/>
            <person name="Miller P.J."/>
            <person name="Scott M.A."/>
            <person name="Spackman E."/>
            <person name="Goraichik I."/>
            <person name="Dimitrov K.M."/>
            <person name="Suarez D.L."/>
            <person name="Swayne D.E."/>
        </authorList>
    </citation>
    <scope>NUCLEOTIDE SEQUENCE [LARGE SCALE GENOMIC DNA]</scope>
    <source>
        <strain evidence="2 3">DSM 12555</strain>
    </source>
</reference>
<evidence type="ECO:0000259" key="1">
    <source>
        <dbReference type="Pfam" id="PF00535"/>
    </source>
</evidence>
<sequence>MVDVSIIIVNYNTKELIKACIQSIYENVSGISYEIIVVDNASSDDSISMLKTDFMEVKLIESGVNGGFAYANNIGIKNSNGRYVFLLNSDTVIVKDAIQKMVEYMDENKSIGMLGPKLLNKDLTHQTSISGFPSFKREVYHMYKLKNVLKIPFVKSFFVKFGGKLGSKDVQQYMKNFQRIEEPEEVQVLVGAALLVRRSVIDDIGMLDERYFMYYEEIDFCLQASKAGWSRVYYPYAKIIHLIGKSSEKIGAITFYERYRSMILYFRKNFGNLKEIQVRINLVIALSFRVIGLSILQIFNKSQIIKNNKKVYGDTIKMAVNKSAINMNRY</sequence>